<reference evidence="2 3" key="1">
    <citation type="journal article" date="2016" name="Front. Microbiol.">
        <title>Genomic Insight into the Host-Endosymbiont Relationship of Endozoicomonas montiporae CL-33(T) with its Coral Host.</title>
        <authorList>
            <person name="Ding J.-Y."/>
            <person name="Shiu J.-H."/>
            <person name="Chen W.-M."/>
            <person name="Chiang Y.-R."/>
            <person name="Tang S.-L."/>
        </authorList>
    </citation>
    <scope>NUCLEOTIDE SEQUENCE [LARGE SCALE GENOMIC DNA]</scope>
    <source>
        <strain evidence="2 3">CL-33</strain>
    </source>
</reference>
<protein>
    <recommendedName>
        <fullName evidence="1">Arc-like DNA binding domain-containing protein</fullName>
    </recommendedName>
</protein>
<dbReference type="InterPro" id="IPR005569">
    <property type="entry name" value="Arc_DNA-bd_dom"/>
</dbReference>
<evidence type="ECO:0000313" key="2">
    <source>
        <dbReference type="EMBL" id="AMO55966.1"/>
    </source>
</evidence>
<evidence type="ECO:0000313" key="3">
    <source>
        <dbReference type="Proteomes" id="UP000071065"/>
    </source>
</evidence>
<dbReference type="GO" id="GO:0003677">
    <property type="term" value="F:DNA binding"/>
    <property type="evidence" value="ECO:0007669"/>
    <property type="project" value="InterPro"/>
</dbReference>
<proteinExistence type="predicted"/>
<dbReference type="EMBL" id="CP013251">
    <property type="protein sequence ID" value="AMO55966.1"/>
    <property type="molecule type" value="Genomic_DNA"/>
</dbReference>
<dbReference type="Gene3D" id="1.10.1220.10">
    <property type="entry name" value="Met repressor-like"/>
    <property type="match status" value="1"/>
</dbReference>
<evidence type="ECO:0000259" key="1">
    <source>
        <dbReference type="Pfam" id="PF03869"/>
    </source>
</evidence>
<accession>A0A142BB40</accession>
<dbReference type="Proteomes" id="UP000071065">
    <property type="component" value="Chromosome"/>
</dbReference>
<feature type="domain" description="Arc-like DNA binding" evidence="1">
    <location>
        <begin position="2"/>
        <end position="46"/>
    </location>
</feature>
<organism evidence="2 3">
    <name type="scientific">Endozoicomonas montiporae CL-33</name>
    <dbReference type="NCBI Taxonomy" id="570277"/>
    <lineage>
        <taxon>Bacteria</taxon>
        <taxon>Pseudomonadati</taxon>
        <taxon>Pseudomonadota</taxon>
        <taxon>Gammaproteobacteria</taxon>
        <taxon>Oceanospirillales</taxon>
        <taxon>Endozoicomonadaceae</taxon>
        <taxon>Endozoicomonas</taxon>
    </lineage>
</organism>
<dbReference type="KEGG" id="emp:EZMO1_1823"/>
<dbReference type="GO" id="GO:0006355">
    <property type="term" value="P:regulation of DNA-templated transcription"/>
    <property type="evidence" value="ECO:0007669"/>
    <property type="project" value="InterPro"/>
</dbReference>
<sequence length="78" mass="8894">MSRSYPQFHLRISPALDERVRTSANKNGLSVNAELLRRIQLSFDLENILEGMPGEFESLHAKVDFILKVIDTTPHSEN</sequence>
<dbReference type="PATRIC" id="fig|570277.3.peg.1965"/>
<gene>
    <name evidence="2" type="ORF">EZMO1_1823</name>
</gene>
<dbReference type="Pfam" id="PF03869">
    <property type="entry name" value="Arc"/>
    <property type="match status" value="1"/>
</dbReference>
<dbReference type="AlphaFoldDB" id="A0A142BB40"/>
<name>A0A142BB40_9GAMM</name>
<dbReference type="STRING" id="570277.EZMO1_1823"/>
<dbReference type="RefSeq" id="WP_082211774.1">
    <property type="nucleotide sequence ID" value="NZ_CP013251.1"/>
</dbReference>
<dbReference type="InterPro" id="IPR013321">
    <property type="entry name" value="Arc_rbn_hlx_hlx"/>
</dbReference>
<dbReference type="SUPFAM" id="SSF47598">
    <property type="entry name" value="Ribbon-helix-helix"/>
    <property type="match status" value="1"/>
</dbReference>
<dbReference type="OrthoDB" id="6629982at2"/>
<dbReference type="InterPro" id="IPR010985">
    <property type="entry name" value="Ribbon_hlx_hlx"/>
</dbReference>